<gene>
    <name evidence="1" type="ORF">P5673_003655</name>
</gene>
<evidence type="ECO:0000313" key="2">
    <source>
        <dbReference type="Proteomes" id="UP001249851"/>
    </source>
</evidence>
<feature type="non-terminal residue" evidence="1">
    <location>
        <position position="1"/>
    </location>
</feature>
<sequence length="98" mass="11428">DTTQIDTNLVLGRALRFAAEIRTEAARSRKNSKELITYKLKFAKKEKRERENYDGVNKISTPWQVENVFKNPKESLGNYIVKTIDSQKRSRSTLNKPR</sequence>
<name>A0AAD9VEK1_ACRCE</name>
<protein>
    <submittedName>
        <fullName evidence="1">Uncharacterized protein</fullName>
    </submittedName>
</protein>
<keyword evidence="2" id="KW-1185">Reference proteome</keyword>
<dbReference type="Proteomes" id="UP001249851">
    <property type="component" value="Unassembled WGS sequence"/>
</dbReference>
<accession>A0AAD9VEK1</accession>
<organism evidence="1 2">
    <name type="scientific">Acropora cervicornis</name>
    <name type="common">Staghorn coral</name>
    <dbReference type="NCBI Taxonomy" id="6130"/>
    <lineage>
        <taxon>Eukaryota</taxon>
        <taxon>Metazoa</taxon>
        <taxon>Cnidaria</taxon>
        <taxon>Anthozoa</taxon>
        <taxon>Hexacorallia</taxon>
        <taxon>Scleractinia</taxon>
        <taxon>Astrocoeniina</taxon>
        <taxon>Acroporidae</taxon>
        <taxon>Acropora</taxon>
    </lineage>
</organism>
<reference evidence="1" key="1">
    <citation type="journal article" date="2023" name="G3 (Bethesda)">
        <title>Whole genome assembly and annotation of the endangered Caribbean coral Acropora cervicornis.</title>
        <authorList>
            <person name="Selwyn J.D."/>
            <person name="Vollmer S.V."/>
        </authorList>
    </citation>
    <scope>NUCLEOTIDE SEQUENCE</scope>
    <source>
        <strain evidence="1">K2</strain>
    </source>
</reference>
<proteinExistence type="predicted"/>
<dbReference type="AlphaFoldDB" id="A0AAD9VEK1"/>
<reference evidence="1" key="2">
    <citation type="journal article" date="2023" name="Science">
        <title>Genomic signatures of disease resistance in endangered staghorn corals.</title>
        <authorList>
            <person name="Vollmer S.V."/>
            <person name="Selwyn J.D."/>
            <person name="Despard B.A."/>
            <person name="Roesel C.L."/>
        </authorList>
    </citation>
    <scope>NUCLEOTIDE SEQUENCE</scope>
    <source>
        <strain evidence="1">K2</strain>
    </source>
</reference>
<evidence type="ECO:0000313" key="1">
    <source>
        <dbReference type="EMBL" id="KAK2571097.1"/>
    </source>
</evidence>
<dbReference type="EMBL" id="JARQWQ010000006">
    <property type="protein sequence ID" value="KAK2571097.1"/>
    <property type="molecule type" value="Genomic_DNA"/>
</dbReference>
<comment type="caution">
    <text evidence="1">The sequence shown here is derived from an EMBL/GenBank/DDBJ whole genome shotgun (WGS) entry which is preliminary data.</text>
</comment>